<dbReference type="AlphaFoldDB" id="A0A1V6LVG0"/>
<evidence type="ECO:0000313" key="5">
    <source>
        <dbReference type="Proteomes" id="UP000191680"/>
    </source>
</evidence>
<dbReference type="InterPro" id="IPR057727">
    <property type="entry name" value="WCX_dom"/>
</dbReference>
<keyword evidence="1" id="KW-0805">Transcription regulation</keyword>
<gene>
    <name evidence="4" type="ORF">BUL40_00985</name>
</gene>
<dbReference type="InterPro" id="IPR036388">
    <property type="entry name" value="WH-like_DNA-bd_sf"/>
</dbReference>
<accession>A0A1V6LVG0</accession>
<evidence type="ECO:0000313" key="4">
    <source>
        <dbReference type="EMBL" id="OQD44160.1"/>
    </source>
</evidence>
<dbReference type="Pfam" id="PF13280">
    <property type="entry name" value="WYL"/>
    <property type="match status" value="1"/>
</dbReference>
<dbReference type="EMBL" id="MTBC01000001">
    <property type="protein sequence ID" value="OQD44160.1"/>
    <property type="molecule type" value="Genomic_DNA"/>
</dbReference>
<feature type="domain" description="HTH deoR-type" evidence="3">
    <location>
        <begin position="6"/>
        <end position="61"/>
    </location>
</feature>
<dbReference type="InterPro" id="IPR036390">
    <property type="entry name" value="WH_DNA-bd_sf"/>
</dbReference>
<keyword evidence="5" id="KW-1185">Reference proteome</keyword>
<dbReference type="PIRSF" id="PIRSF016838">
    <property type="entry name" value="PafC"/>
    <property type="match status" value="1"/>
</dbReference>
<dbReference type="Gene3D" id="1.10.10.10">
    <property type="entry name" value="Winged helix-like DNA-binding domain superfamily/Winged helix DNA-binding domain"/>
    <property type="match status" value="1"/>
</dbReference>
<dbReference type="Pfam" id="PF08279">
    <property type="entry name" value="HTH_11"/>
    <property type="match status" value="1"/>
</dbReference>
<dbReference type="PROSITE" id="PS52050">
    <property type="entry name" value="WYL"/>
    <property type="match status" value="1"/>
</dbReference>
<dbReference type="OrthoDB" id="9815009at2"/>
<sequence length="319" mass="37180">MESVNRFDRIVAILVQLQSKRVVKAQELADRFQISLRTVYRDIRSLETAGVPIVSEAGVGYSIMEGYRLPPVMFTQEEAASFVAAQKLMQNFTDKTLGKHYETAMYKIKSVLRGKEKDWVESLEKHIRFFPTQEIFNPNVANAMEIILSSIAEQQQVFLKYTSIQIDHAVDRVIEPVGIFNENNFWYVLAYCHLRKDYRQFRTDRIQAIKRTAIPYKKKHSSLEELRSKDARTKLKVKIIVDKTIAKFLGNKKNYGLIDEKSVAKGIEMTFLVDDLDNGFARWYLMYGDFAQILEPPELKERMRYLLNKQLNQLKNSTD</sequence>
<dbReference type="PANTHER" id="PTHR34580:SF3">
    <property type="entry name" value="PROTEIN PAFB"/>
    <property type="match status" value="1"/>
</dbReference>
<dbReference type="InterPro" id="IPR051534">
    <property type="entry name" value="CBASS_pafABC_assoc_protein"/>
</dbReference>
<dbReference type="SUPFAM" id="SSF46785">
    <property type="entry name" value="Winged helix' DNA-binding domain"/>
    <property type="match status" value="1"/>
</dbReference>
<evidence type="ECO:0000256" key="2">
    <source>
        <dbReference type="ARBA" id="ARBA00023163"/>
    </source>
</evidence>
<keyword evidence="2" id="KW-0804">Transcription</keyword>
<dbReference type="PANTHER" id="PTHR34580">
    <property type="match status" value="1"/>
</dbReference>
<dbReference type="InterPro" id="IPR028349">
    <property type="entry name" value="PafC-like"/>
</dbReference>
<reference evidence="4 5" key="1">
    <citation type="submission" date="2016-12" db="EMBL/GenBank/DDBJ databases">
        <authorList>
            <person name="Song W.-J."/>
            <person name="Kurnit D.M."/>
        </authorList>
    </citation>
    <scope>NUCLEOTIDE SEQUENCE [LARGE SCALE GENOMIC DNA]</scope>
    <source>
        <strain evidence="4 5">HSG9</strain>
    </source>
</reference>
<dbReference type="Pfam" id="PF25583">
    <property type="entry name" value="WCX"/>
    <property type="match status" value="1"/>
</dbReference>
<comment type="caution">
    <text evidence="4">The sequence shown here is derived from an EMBL/GenBank/DDBJ whole genome shotgun (WGS) entry which is preliminary data.</text>
</comment>
<evidence type="ECO:0000256" key="1">
    <source>
        <dbReference type="ARBA" id="ARBA00023015"/>
    </source>
</evidence>
<dbReference type="InterPro" id="IPR013196">
    <property type="entry name" value="HTH_11"/>
</dbReference>
<dbReference type="RefSeq" id="WP_080317723.1">
    <property type="nucleotide sequence ID" value="NZ_MTBC01000001.1"/>
</dbReference>
<dbReference type="Proteomes" id="UP000191680">
    <property type="component" value="Unassembled WGS sequence"/>
</dbReference>
<protein>
    <submittedName>
        <fullName evidence="4">Transcriptional regulator</fullName>
    </submittedName>
</protein>
<dbReference type="GO" id="GO:0003700">
    <property type="term" value="F:DNA-binding transcription factor activity"/>
    <property type="evidence" value="ECO:0007669"/>
    <property type="project" value="InterPro"/>
</dbReference>
<organism evidence="4 5">
    <name type="scientific">Croceivirga radicis</name>
    <dbReference type="NCBI Taxonomy" id="1929488"/>
    <lineage>
        <taxon>Bacteria</taxon>
        <taxon>Pseudomonadati</taxon>
        <taxon>Bacteroidota</taxon>
        <taxon>Flavobacteriia</taxon>
        <taxon>Flavobacteriales</taxon>
        <taxon>Flavobacteriaceae</taxon>
        <taxon>Croceivirga</taxon>
    </lineage>
</organism>
<dbReference type="InterPro" id="IPR001034">
    <property type="entry name" value="DeoR_HTH"/>
</dbReference>
<evidence type="ECO:0000259" key="3">
    <source>
        <dbReference type="PROSITE" id="PS51000"/>
    </source>
</evidence>
<dbReference type="InterPro" id="IPR026881">
    <property type="entry name" value="WYL_dom"/>
</dbReference>
<dbReference type="SMART" id="SM00420">
    <property type="entry name" value="HTH_DEOR"/>
    <property type="match status" value="1"/>
</dbReference>
<proteinExistence type="predicted"/>
<dbReference type="PROSITE" id="PS51000">
    <property type="entry name" value="HTH_DEOR_2"/>
    <property type="match status" value="1"/>
</dbReference>
<name>A0A1V6LVG0_9FLAO</name>